<evidence type="ECO:0000313" key="2">
    <source>
        <dbReference type="Proteomes" id="UP000504693"/>
    </source>
</evidence>
<dbReference type="KEGG" id="emv:HQR01_03555"/>
<dbReference type="Proteomes" id="UP000504693">
    <property type="component" value="Chromosome"/>
</dbReference>
<keyword evidence="2" id="KW-1185">Reference proteome</keyword>
<organism evidence="1 2">
    <name type="scientific">Erythrobacter mangrovi</name>
    <dbReference type="NCBI Taxonomy" id="2739433"/>
    <lineage>
        <taxon>Bacteria</taxon>
        <taxon>Pseudomonadati</taxon>
        <taxon>Pseudomonadota</taxon>
        <taxon>Alphaproteobacteria</taxon>
        <taxon>Sphingomonadales</taxon>
        <taxon>Erythrobacteraceae</taxon>
        <taxon>Erythrobacter/Porphyrobacter group</taxon>
        <taxon>Erythrobacter</taxon>
    </lineage>
</organism>
<protein>
    <submittedName>
        <fullName evidence="1">Helix-turn-helix domain-containing protein</fullName>
    </submittedName>
</protein>
<dbReference type="RefSeq" id="WP_173212630.1">
    <property type="nucleotide sequence ID" value="NZ_CP053921.1"/>
</dbReference>
<dbReference type="EMBL" id="CP053921">
    <property type="protein sequence ID" value="QKG70516.1"/>
    <property type="molecule type" value="Genomic_DNA"/>
</dbReference>
<evidence type="ECO:0000313" key="1">
    <source>
        <dbReference type="EMBL" id="QKG70516.1"/>
    </source>
</evidence>
<sequence>MSTKPDNSRWTGAKAAAFLKLLAGHGKVARAAREVGMSRQAAYRLRARAPQFAQFWEQAMELAKRRRASSRRGRKPVHPLLARKPVPYAEWGDSLGPNG</sequence>
<gene>
    <name evidence="1" type="ORF">HQR01_03555</name>
</gene>
<accession>A0A7D3XU03</accession>
<proteinExistence type="predicted"/>
<name>A0A7D3XU03_9SPHN</name>
<reference evidence="1 2" key="1">
    <citation type="submission" date="2020-05" db="EMBL/GenBank/DDBJ databases">
        <title>Erythrobacter mangrovi sp. nov., isolated from rhizosphere soil of mangrove plant (Kandelia candel).</title>
        <authorList>
            <person name="Ye Y.H."/>
        </authorList>
    </citation>
    <scope>NUCLEOTIDE SEQUENCE [LARGE SCALE GENOMIC DNA]</scope>
    <source>
        <strain evidence="1 2">EB310</strain>
    </source>
</reference>
<dbReference type="AlphaFoldDB" id="A0A7D3XU03"/>